<feature type="region of interest" description="Disordered" evidence="1">
    <location>
        <begin position="185"/>
        <end position="214"/>
    </location>
</feature>
<feature type="region of interest" description="Disordered" evidence="1">
    <location>
        <begin position="56"/>
        <end position="121"/>
    </location>
</feature>
<dbReference type="AlphaFoldDB" id="A0A9P6G8Y1"/>
<dbReference type="EMBL" id="WJXW01000015">
    <property type="protein sequence ID" value="KAF9729874.1"/>
    <property type="molecule type" value="Genomic_DNA"/>
</dbReference>
<keyword evidence="3" id="KW-1185">Reference proteome</keyword>
<gene>
    <name evidence="2" type="ORF">PMIN01_11807</name>
</gene>
<comment type="caution">
    <text evidence="2">The sequence shown here is derived from an EMBL/GenBank/DDBJ whole genome shotgun (WGS) entry which is preliminary data.</text>
</comment>
<name>A0A9P6G8Y1_9PLEO</name>
<organism evidence="2 3">
    <name type="scientific">Paraphaeosphaeria minitans</name>
    <dbReference type="NCBI Taxonomy" id="565426"/>
    <lineage>
        <taxon>Eukaryota</taxon>
        <taxon>Fungi</taxon>
        <taxon>Dikarya</taxon>
        <taxon>Ascomycota</taxon>
        <taxon>Pezizomycotina</taxon>
        <taxon>Dothideomycetes</taxon>
        <taxon>Pleosporomycetidae</taxon>
        <taxon>Pleosporales</taxon>
        <taxon>Massarineae</taxon>
        <taxon>Didymosphaeriaceae</taxon>
        <taxon>Paraphaeosphaeria</taxon>
    </lineage>
</organism>
<reference evidence="2" key="1">
    <citation type="journal article" date="2020" name="Mol. Plant Microbe Interact.">
        <title>Genome Sequence of the Biocontrol Agent Coniothyrium minitans strain Conio (IMI 134523).</title>
        <authorList>
            <person name="Patel D."/>
            <person name="Shittu T.A."/>
            <person name="Baroncelli R."/>
            <person name="Muthumeenakshi S."/>
            <person name="Osborne T.H."/>
            <person name="Janganan T.K."/>
            <person name="Sreenivasaprasad S."/>
        </authorList>
    </citation>
    <scope>NUCLEOTIDE SEQUENCE</scope>
    <source>
        <strain evidence="2">Conio</strain>
    </source>
</reference>
<dbReference type="OrthoDB" id="3798910at2759"/>
<dbReference type="Proteomes" id="UP000756921">
    <property type="component" value="Unassembled WGS sequence"/>
</dbReference>
<feature type="compositionally biased region" description="Basic and acidic residues" evidence="1">
    <location>
        <begin position="72"/>
        <end position="88"/>
    </location>
</feature>
<feature type="compositionally biased region" description="Acidic residues" evidence="1">
    <location>
        <begin position="109"/>
        <end position="119"/>
    </location>
</feature>
<protein>
    <submittedName>
        <fullName evidence="2">Uncharacterized protein</fullName>
    </submittedName>
</protein>
<proteinExistence type="predicted"/>
<evidence type="ECO:0000256" key="1">
    <source>
        <dbReference type="SAM" id="MobiDB-lite"/>
    </source>
</evidence>
<evidence type="ECO:0000313" key="2">
    <source>
        <dbReference type="EMBL" id="KAF9729874.1"/>
    </source>
</evidence>
<evidence type="ECO:0000313" key="3">
    <source>
        <dbReference type="Proteomes" id="UP000756921"/>
    </source>
</evidence>
<accession>A0A9P6G8Y1</accession>
<sequence length="470" mass="52159">MGAPGATLSSALTLIQRVIETWLSGDISPNVSELAGLIDALDLLKSHACQKLQYDTEAEGGPHVPTRMLRSRNIDLRPSKRGRNDTARGRASNTKRARFQSNSLFVNENEPDSDSDQAGEIDYGQESHVSPFFNEIYDGTAEQTQLTEGSELNEFMWEPNEPEWESDEPVRELAESVWEHLMDGEQGSGGEQSVGFSSPEADLPTVHAPQPFRQEDSNEEVEAISEQFNGENGNGEAIEQASSPDIAQHRMQWQHQSSTALDETGRVADGNQLITELPIDSPRYFDEAFQERFGDEHGTAVHSPAFDAMEPEHPPQNFANDPDFLPHLKLACQMGFCLPQERAGATDETSVRERLSPLLEEKPLNTSLLHGLLYTILPGPLRIFEPCSTPSHDDFPRSEELVERFVAILPRSEESTTLLLLGDPTAKVLHILANRSAGTPALETFRSLLPDWQEEYIDVRTQSSSHSSSC</sequence>